<evidence type="ECO:0000313" key="2">
    <source>
        <dbReference type="Proteomes" id="UP000015102"/>
    </source>
</evidence>
<dbReference type="EnsemblMetazoa" id="MESCA002804-RA">
    <property type="protein sequence ID" value="MESCA002804-PA"/>
    <property type="gene ID" value="MESCA002804"/>
</dbReference>
<reference evidence="2" key="1">
    <citation type="submission" date="2013-02" db="EMBL/GenBank/DDBJ databases">
        <authorList>
            <person name="Hughes D."/>
        </authorList>
    </citation>
    <scope>NUCLEOTIDE SEQUENCE</scope>
    <source>
        <strain>Durham</strain>
        <strain evidence="2">NC isolate 2 -- Noor lab</strain>
    </source>
</reference>
<dbReference type="HOGENOM" id="CLU_2815392_0_0_1"/>
<keyword evidence="2" id="KW-1185">Reference proteome</keyword>
<dbReference type="EMBL" id="CAQQ02044289">
    <property type="status" value="NOT_ANNOTATED_CDS"/>
    <property type="molecule type" value="Genomic_DNA"/>
</dbReference>
<dbReference type="AlphaFoldDB" id="T1GHB4"/>
<sequence length="67" mass="7658">MKSLDNIHFPFDPFLNQLLILLNIAYKILVSILCESPLFPGKVQAGSNNSHCENCEKFFETMISNRI</sequence>
<accession>T1GHB4</accession>
<evidence type="ECO:0000313" key="1">
    <source>
        <dbReference type="EnsemblMetazoa" id="MESCA002804-PA"/>
    </source>
</evidence>
<organism evidence="1 2">
    <name type="scientific">Megaselia scalaris</name>
    <name type="common">Humpbacked fly</name>
    <name type="synonym">Phora scalaris</name>
    <dbReference type="NCBI Taxonomy" id="36166"/>
    <lineage>
        <taxon>Eukaryota</taxon>
        <taxon>Metazoa</taxon>
        <taxon>Ecdysozoa</taxon>
        <taxon>Arthropoda</taxon>
        <taxon>Hexapoda</taxon>
        <taxon>Insecta</taxon>
        <taxon>Pterygota</taxon>
        <taxon>Neoptera</taxon>
        <taxon>Endopterygota</taxon>
        <taxon>Diptera</taxon>
        <taxon>Brachycera</taxon>
        <taxon>Muscomorpha</taxon>
        <taxon>Platypezoidea</taxon>
        <taxon>Phoridae</taxon>
        <taxon>Megaseliini</taxon>
        <taxon>Megaselia</taxon>
    </lineage>
</organism>
<dbReference type="Proteomes" id="UP000015102">
    <property type="component" value="Unassembled WGS sequence"/>
</dbReference>
<name>T1GHB4_MEGSC</name>
<protein>
    <submittedName>
        <fullName evidence="1">Uncharacterized protein</fullName>
    </submittedName>
</protein>
<dbReference type="EMBL" id="CAQQ02044288">
    <property type="status" value="NOT_ANNOTATED_CDS"/>
    <property type="molecule type" value="Genomic_DNA"/>
</dbReference>
<proteinExistence type="predicted"/>
<reference evidence="1" key="2">
    <citation type="submission" date="2015-06" db="UniProtKB">
        <authorList>
            <consortium name="EnsemblMetazoa"/>
        </authorList>
    </citation>
    <scope>IDENTIFICATION</scope>
</reference>